<dbReference type="Proteomes" id="UP000249497">
    <property type="component" value="Unassembled WGS sequence"/>
</dbReference>
<feature type="domain" description="Nephrocystin 3-like N-terminal" evidence="3">
    <location>
        <begin position="220"/>
        <end position="392"/>
    </location>
</feature>
<dbReference type="PANTHER" id="PTHR10039:SF5">
    <property type="entry name" value="NACHT DOMAIN-CONTAINING PROTEIN"/>
    <property type="match status" value="1"/>
</dbReference>
<dbReference type="InterPro" id="IPR027417">
    <property type="entry name" value="P-loop_NTPase"/>
</dbReference>
<dbReference type="AlphaFoldDB" id="A0A8T8WU12"/>
<feature type="coiled-coil region" evidence="2">
    <location>
        <begin position="27"/>
        <end position="84"/>
    </location>
</feature>
<reference evidence="4 5" key="1">
    <citation type="submission" date="2018-02" db="EMBL/GenBank/DDBJ databases">
        <title>The genomes of Aspergillus section Nigri reveals drivers in fungal speciation.</title>
        <authorList>
            <consortium name="DOE Joint Genome Institute"/>
            <person name="Vesth T.C."/>
            <person name="Nybo J."/>
            <person name="Theobald S."/>
            <person name="Brandl J."/>
            <person name="Frisvad J.C."/>
            <person name="Nielsen K.F."/>
            <person name="Lyhne E.K."/>
            <person name="Kogle M.E."/>
            <person name="Kuo A."/>
            <person name="Riley R."/>
            <person name="Clum A."/>
            <person name="Nolan M."/>
            <person name="Lipzen A."/>
            <person name="Salamov A."/>
            <person name="Henrissat B."/>
            <person name="Wiebenga A."/>
            <person name="De vries R.P."/>
            <person name="Grigoriev I.V."/>
            <person name="Mortensen U.H."/>
            <person name="Andersen M.R."/>
            <person name="Baker S.E."/>
        </authorList>
    </citation>
    <scope>NUCLEOTIDE SEQUENCE [LARGE SCALE GENOMIC DNA]</scope>
    <source>
        <strain evidence="4 5">CBS 114.51</strain>
    </source>
</reference>
<dbReference type="OrthoDB" id="443402at2759"/>
<evidence type="ECO:0000256" key="1">
    <source>
        <dbReference type="ARBA" id="ARBA00022737"/>
    </source>
</evidence>
<evidence type="ECO:0000313" key="5">
    <source>
        <dbReference type="Proteomes" id="UP000249497"/>
    </source>
</evidence>
<dbReference type="InterPro" id="IPR056884">
    <property type="entry name" value="NPHP3-like_N"/>
</dbReference>
<dbReference type="Gene3D" id="3.40.50.300">
    <property type="entry name" value="P-loop containing nucleotide triphosphate hydrolases"/>
    <property type="match status" value="1"/>
</dbReference>
<sequence length="486" mass="56240">MNGDFRVAVKQLRDRTAVDDPELESLCEDCLSQAIQLQQILDKLRDEESKVKKFFATWLKEGQITELRTKLDKYEGRLKFLIDVRVHKSVKTIEAHTAAILKYTQFCNGRFDSQLDSISSAVSEISTEVSNLRRTLDERTTAIEQKVDENTIAFRKGIKELKADVNPFRTHNFVLEQLAYAGMGSWYKRVDVAYPQTLQWLVDEAVTLRKENQTWCEETRKEFVHWLRKGQGIFHITDKPGSGKSTLMKFLFESPHSRKHLDEWAGQKRLVVASYFIGNGKPPPREQDAGDEHNRQGLIRGLLHSILTRAPEFIPAIFPKLSEHKLQPLSDLDIETAVEKLQQTNHLYDDHKLVIFIDGLDEFKGDCIKLCDNLVAWTSDMPADVKICVSSREEVQFQKRHRLSGTFRLQDVNHTDICTFVHGRLNEHTCYRQWSDQDRLDLETCIVRKAEGVFLWSRLIIGELQPEIDDDTGLYVLKSRVEELPR</sequence>
<evidence type="ECO:0000256" key="2">
    <source>
        <dbReference type="SAM" id="Coils"/>
    </source>
</evidence>
<dbReference type="GeneID" id="37178307"/>
<keyword evidence="5" id="KW-1185">Reference proteome</keyword>
<evidence type="ECO:0000313" key="4">
    <source>
        <dbReference type="EMBL" id="RAH79144.1"/>
    </source>
</evidence>
<organism evidence="4 5">
    <name type="scientific">Aspergillus japonicus CBS 114.51</name>
    <dbReference type="NCBI Taxonomy" id="1448312"/>
    <lineage>
        <taxon>Eukaryota</taxon>
        <taxon>Fungi</taxon>
        <taxon>Dikarya</taxon>
        <taxon>Ascomycota</taxon>
        <taxon>Pezizomycotina</taxon>
        <taxon>Eurotiomycetes</taxon>
        <taxon>Eurotiomycetidae</taxon>
        <taxon>Eurotiales</taxon>
        <taxon>Aspergillaceae</taxon>
        <taxon>Aspergillus</taxon>
        <taxon>Aspergillus subgen. Circumdati</taxon>
    </lineage>
</organism>
<dbReference type="PANTHER" id="PTHR10039">
    <property type="entry name" value="AMELOGENIN"/>
    <property type="match status" value="1"/>
</dbReference>
<gene>
    <name evidence="4" type="ORF">BO86DRAFT_411860</name>
</gene>
<dbReference type="SUPFAM" id="SSF52540">
    <property type="entry name" value="P-loop containing nucleoside triphosphate hydrolases"/>
    <property type="match status" value="1"/>
</dbReference>
<name>A0A8T8WU12_ASPJA</name>
<dbReference type="EMBL" id="KZ824818">
    <property type="protein sequence ID" value="RAH79144.1"/>
    <property type="molecule type" value="Genomic_DNA"/>
</dbReference>
<protein>
    <recommendedName>
        <fullName evidence="3">Nephrocystin 3-like N-terminal domain-containing protein</fullName>
    </recommendedName>
</protein>
<keyword evidence="1" id="KW-0677">Repeat</keyword>
<keyword evidence="2" id="KW-0175">Coiled coil</keyword>
<evidence type="ECO:0000259" key="3">
    <source>
        <dbReference type="Pfam" id="PF24883"/>
    </source>
</evidence>
<accession>A0A8T8WU12</accession>
<dbReference type="Pfam" id="PF24883">
    <property type="entry name" value="NPHP3_N"/>
    <property type="match status" value="1"/>
</dbReference>
<dbReference type="RefSeq" id="XP_025525038.1">
    <property type="nucleotide sequence ID" value="XM_025674615.1"/>
</dbReference>
<proteinExistence type="predicted"/>